<comment type="caution">
    <text evidence="1">The sequence shown here is derived from an EMBL/GenBank/DDBJ whole genome shotgun (WGS) entry which is preliminary data.</text>
</comment>
<proteinExistence type="predicted"/>
<evidence type="ECO:0000313" key="2">
    <source>
        <dbReference type="Proteomes" id="UP001162992"/>
    </source>
</evidence>
<dbReference type="EMBL" id="CM055092">
    <property type="protein sequence ID" value="KAJ7569197.1"/>
    <property type="molecule type" value="Genomic_DNA"/>
</dbReference>
<gene>
    <name evidence="1" type="ORF">O6H91_01G066000</name>
</gene>
<accession>A0ACC2ERW0</accession>
<evidence type="ECO:0000313" key="1">
    <source>
        <dbReference type="EMBL" id="KAJ7569197.1"/>
    </source>
</evidence>
<protein>
    <submittedName>
        <fullName evidence="1">Uncharacterized protein</fullName>
    </submittedName>
</protein>
<keyword evidence="2" id="KW-1185">Reference proteome</keyword>
<dbReference type="Proteomes" id="UP001162992">
    <property type="component" value="Chromosome 1"/>
</dbReference>
<name>A0ACC2ERW0_DIPCM</name>
<organism evidence="1 2">
    <name type="scientific">Diphasiastrum complanatum</name>
    <name type="common">Issler's clubmoss</name>
    <name type="synonym">Lycopodium complanatum</name>
    <dbReference type="NCBI Taxonomy" id="34168"/>
    <lineage>
        <taxon>Eukaryota</taxon>
        <taxon>Viridiplantae</taxon>
        <taxon>Streptophyta</taxon>
        <taxon>Embryophyta</taxon>
        <taxon>Tracheophyta</taxon>
        <taxon>Lycopodiopsida</taxon>
        <taxon>Lycopodiales</taxon>
        <taxon>Lycopodiaceae</taxon>
        <taxon>Lycopodioideae</taxon>
        <taxon>Diphasiastrum</taxon>
    </lineage>
</organism>
<sequence length="101" mass="12158">MLLSLFQKMQPFLLFIIFMKYWGSGRTWLWQTFKAAYRRMARRYHPDVCAREEAQECTKRFIVLQEAYETLSDPWRRASYDRAMTNSLYSVAGGAWKREIS</sequence>
<reference evidence="2" key="1">
    <citation type="journal article" date="2024" name="Proc. Natl. Acad. Sci. U.S.A.">
        <title>Extraordinary preservation of gene collinearity over three hundred million years revealed in homosporous lycophytes.</title>
        <authorList>
            <person name="Li C."/>
            <person name="Wickell D."/>
            <person name="Kuo L.Y."/>
            <person name="Chen X."/>
            <person name="Nie B."/>
            <person name="Liao X."/>
            <person name="Peng D."/>
            <person name="Ji J."/>
            <person name="Jenkins J."/>
            <person name="Williams M."/>
            <person name="Shu S."/>
            <person name="Plott C."/>
            <person name="Barry K."/>
            <person name="Rajasekar S."/>
            <person name="Grimwood J."/>
            <person name="Han X."/>
            <person name="Sun S."/>
            <person name="Hou Z."/>
            <person name="He W."/>
            <person name="Dai G."/>
            <person name="Sun C."/>
            <person name="Schmutz J."/>
            <person name="Leebens-Mack J.H."/>
            <person name="Li F.W."/>
            <person name="Wang L."/>
        </authorList>
    </citation>
    <scope>NUCLEOTIDE SEQUENCE [LARGE SCALE GENOMIC DNA]</scope>
    <source>
        <strain evidence="2">cv. PW_Plant_1</strain>
    </source>
</reference>